<feature type="region of interest" description="Disordered" evidence="1">
    <location>
        <begin position="104"/>
        <end position="139"/>
    </location>
</feature>
<feature type="region of interest" description="Disordered" evidence="1">
    <location>
        <begin position="1"/>
        <end position="26"/>
    </location>
</feature>
<keyword evidence="3" id="KW-1185">Reference proteome</keyword>
<name>A0A9N8P624_9PEZI</name>
<sequence>MAPATAIQKLHKATRNHQNALGGGWATPFPRDILKQQQKSAAAKATKVIKVRPQPSNFFKSPEELLAIAEKSTTIKAQAKPIYLGRNNSASEPVMTCNKARARQDSLAPLSPTPEAKRTPNPNPNNNGTSIKSSSCSPTSARGVHLLLSIIESRDYDKWTAALEQHCSLFHDDINAYYSSIEFGSHNSRYHVYANCENKVMAMLLKSKLDGDIILGKQLICEFI</sequence>
<reference evidence="2" key="1">
    <citation type="submission" date="2020-06" db="EMBL/GenBank/DDBJ databases">
        <authorList>
            <person name="Onetto C."/>
        </authorList>
    </citation>
    <scope>NUCLEOTIDE SEQUENCE</scope>
</reference>
<comment type="caution">
    <text evidence="2">The sequence shown here is derived from an EMBL/GenBank/DDBJ whole genome shotgun (WGS) entry which is preliminary data.</text>
</comment>
<accession>A0A9N8P624</accession>
<evidence type="ECO:0000256" key="1">
    <source>
        <dbReference type="SAM" id="MobiDB-lite"/>
    </source>
</evidence>
<gene>
    <name evidence="2" type="ORF">AWRI4619_LOCUS2383</name>
</gene>
<protein>
    <submittedName>
        <fullName evidence="2">Uncharacterized protein</fullName>
    </submittedName>
</protein>
<dbReference type="Proteomes" id="UP000716446">
    <property type="component" value="Unassembled WGS sequence"/>
</dbReference>
<evidence type="ECO:0000313" key="2">
    <source>
        <dbReference type="EMBL" id="CAD0083816.1"/>
    </source>
</evidence>
<feature type="compositionally biased region" description="Low complexity" evidence="1">
    <location>
        <begin position="124"/>
        <end position="139"/>
    </location>
</feature>
<dbReference type="EMBL" id="CAIJEN010000003">
    <property type="protein sequence ID" value="CAD0083816.1"/>
    <property type="molecule type" value="Genomic_DNA"/>
</dbReference>
<evidence type="ECO:0000313" key="3">
    <source>
        <dbReference type="Proteomes" id="UP000716446"/>
    </source>
</evidence>
<dbReference type="AlphaFoldDB" id="A0A9N8P624"/>
<proteinExistence type="predicted"/>
<organism evidence="2 3">
    <name type="scientific">Aureobasidium vineae</name>
    <dbReference type="NCBI Taxonomy" id="2773715"/>
    <lineage>
        <taxon>Eukaryota</taxon>
        <taxon>Fungi</taxon>
        <taxon>Dikarya</taxon>
        <taxon>Ascomycota</taxon>
        <taxon>Pezizomycotina</taxon>
        <taxon>Dothideomycetes</taxon>
        <taxon>Dothideomycetidae</taxon>
        <taxon>Dothideales</taxon>
        <taxon>Saccotheciaceae</taxon>
        <taxon>Aureobasidium</taxon>
    </lineage>
</organism>